<protein>
    <submittedName>
        <fullName evidence="2">Uncharacterized protein</fullName>
    </submittedName>
</protein>
<dbReference type="AlphaFoldDB" id="F4R7F0"/>
<sequence>MNSDDIQRLITAQQQQLEAQNRMIAEMQAQTASRDKAYEDLLKQFGNIGVSPSTSSALPKKKKTRASTGSMPHQPPVSTPSTSKKTPTSFKDTKECFFLFIRVMWGLILAGAVPKAPDPALMEEFNARLSNVSEIAGVLDNHAAQSLIDDKEVITLAEARHGRMKVGKGIFNIKDFFLLFTRAMLAKLGIRVWCPDLDASEDSMWNEACRISAICIFRQWAIADAFITMNINKSFINNILLLERTYNHYVFHVCADKYKQELKGEGTNKVADERRAAQTCRRRLMAYVAKTLVYRSAKANQMIWQVDEHMWCSKEINGTRVQSRPRLRPKTPKMSTFTKPPKKFPIDFFNADWFNNSLLLAQKLQVADIHKVIFLPNPTLSLLGTPHPDKKLNDKKFTEKHWADATKDYCMDQLINQEEEENSDSDEDGDDESHDGDSIDLDETDGEDDGEEEDEDYEEEEEEDEDDDDDVGNDFEEEGAPVGKGKGKAPAGSGPYFVDDTDVYVDEEAEDEGCALRLDAWQNA</sequence>
<feature type="compositionally biased region" description="Low complexity" evidence="1">
    <location>
        <begin position="480"/>
        <end position="495"/>
    </location>
</feature>
<dbReference type="RefSeq" id="XP_007404939.1">
    <property type="nucleotide sequence ID" value="XM_007404877.1"/>
</dbReference>
<feature type="region of interest" description="Disordered" evidence="1">
    <location>
        <begin position="418"/>
        <end position="499"/>
    </location>
</feature>
<dbReference type="KEGG" id="mlr:MELLADRAFT_102169"/>
<name>F4R7F0_MELLP</name>
<dbReference type="EMBL" id="GL883092">
    <property type="protein sequence ID" value="EGG11304.1"/>
    <property type="molecule type" value="Genomic_DNA"/>
</dbReference>
<feature type="compositionally biased region" description="Low complexity" evidence="1">
    <location>
        <begin position="79"/>
        <end position="89"/>
    </location>
</feature>
<evidence type="ECO:0000313" key="2">
    <source>
        <dbReference type="EMBL" id="EGG11304.1"/>
    </source>
</evidence>
<accession>F4R7F0</accession>
<dbReference type="OrthoDB" id="2507590at2759"/>
<evidence type="ECO:0000313" key="3">
    <source>
        <dbReference type="Proteomes" id="UP000001072"/>
    </source>
</evidence>
<keyword evidence="3" id="KW-1185">Reference proteome</keyword>
<evidence type="ECO:0000256" key="1">
    <source>
        <dbReference type="SAM" id="MobiDB-lite"/>
    </source>
</evidence>
<dbReference type="InParanoid" id="F4R7F0"/>
<dbReference type="Proteomes" id="UP000001072">
    <property type="component" value="Unassembled WGS sequence"/>
</dbReference>
<gene>
    <name evidence="2" type="ORF">MELLADRAFT_102169</name>
</gene>
<proteinExistence type="predicted"/>
<dbReference type="GeneID" id="18921585"/>
<feature type="region of interest" description="Disordered" evidence="1">
    <location>
        <begin position="52"/>
        <end position="89"/>
    </location>
</feature>
<reference evidence="3" key="1">
    <citation type="journal article" date="2011" name="Proc. Natl. Acad. Sci. U.S.A.">
        <title>Obligate biotrophy features unraveled by the genomic analysis of rust fungi.</title>
        <authorList>
            <person name="Duplessis S."/>
            <person name="Cuomo C.A."/>
            <person name="Lin Y.-C."/>
            <person name="Aerts A."/>
            <person name="Tisserant E."/>
            <person name="Veneault-Fourrey C."/>
            <person name="Joly D.L."/>
            <person name="Hacquard S."/>
            <person name="Amselem J."/>
            <person name="Cantarel B.L."/>
            <person name="Chiu R."/>
            <person name="Coutinho P.M."/>
            <person name="Feau N."/>
            <person name="Field M."/>
            <person name="Frey P."/>
            <person name="Gelhaye E."/>
            <person name="Goldberg J."/>
            <person name="Grabherr M.G."/>
            <person name="Kodira C.D."/>
            <person name="Kohler A."/>
            <person name="Kuees U."/>
            <person name="Lindquist E.A."/>
            <person name="Lucas S.M."/>
            <person name="Mago R."/>
            <person name="Mauceli E."/>
            <person name="Morin E."/>
            <person name="Murat C."/>
            <person name="Pangilinan J.L."/>
            <person name="Park R."/>
            <person name="Pearson M."/>
            <person name="Quesneville H."/>
            <person name="Rouhier N."/>
            <person name="Sakthikumar S."/>
            <person name="Salamov A.A."/>
            <person name="Schmutz J."/>
            <person name="Selles B."/>
            <person name="Shapiro H."/>
            <person name="Tanguay P."/>
            <person name="Tuskan G.A."/>
            <person name="Henrissat B."/>
            <person name="Van de Peer Y."/>
            <person name="Rouze P."/>
            <person name="Ellis J.G."/>
            <person name="Dodds P.N."/>
            <person name="Schein J.E."/>
            <person name="Zhong S."/>
            <person name="Hamelin R.C."/>
            <person name="Grigoriev I.V."/>
            <person name="Szabo L.J."/>
            <person name="Martin F."/>
        </authorList>
    </citation>
    <scope>NUCLEOTIDE SEQUENCE [LARGE SCALE GENOMIC DNA]</scope>
    <source>
        <strain evidence="3">98AG31 / pathotype 3-4-7</strain>
    </source>
</reference>
<dbReference type="VEuPathDB" id="FungiDB:MELLADRAFT_102169"/>
<dbReference type="HOGENOM" id="CLU_020173_0_0_1"/>
<organism evidence="3">
    <name type="scientific">Melampsora larici-populina (strain 98AG31 / pathotype 3-4-7)</name>
    <name type="common">Poplar leaf rust fungus</name>
    <dbReference type="NCBI Taxonomy" id="747676"/>
    <lineage>
        <taxon>Eukaryota</taxon>
        <taxon>Fungi</taxon>
        <taxon>Dikarya</taxon>
        <taxon>Basidiomycota</taxon>
        <taxon>Pucciniomycotina</taxon>
        <taxon>Pucciniomycetes</taxon>
        <taxon>Pucciniales</taxon>
        <taxon>Melampsoraceae</taxon>
        <taxon>Melampsora</taxon>
    </lineage>
</organism>
<feature type="compositionally biased region" description="Acidic residues" evidence="1">
    <location>
        <begin position="418"/>
        <end position="479"/>
    </location>
</feature>
<dbReference type="STRING" id="747676.F4R7F0"/>